<accession>A0A915NAW7</accession>
<dbReference type="GO" id="GO:0015910">
    <property type="term" value="P:long-chain fatty acid import into peroxisome"/>
    <property type="evidence" value="ECO:0007669"/>
    <property type="project" value="TreeGrafter"/>
</dbReference>
<dbReference type="CDD" id="cd07991">
    <property type="entry name" value="LPLAT_LPCAT1-like"/>
    <property type="match status" value="1"/>
</dbReference>
<dbReference type="SMART" id="SM00382">
    <property type="entry name" value="AAA"/>
    <property type="match status" value="1"/>
</dbReference>
<dbReference type="Gene3D" id="3.40.50.300">
    <property type="entry name" value="P-loop containing nucleotide triphosphate hydrolases"/>
    <property type="match status" value="1"/>
</dbReference>
<evidence type="ECO:0000313" key="12">
    <source>
        <dbReference type="Proteomes" id="UP000887561"/>
    </source>
</evidence>
<dbReference type="SMART" id="SM00563">
    <property type="entry name" value="PlsC"/>
    <property type="match status" value="1"/>
</dbReference>
<evidence type="ECO:0000256" key="8">
    <source>
        <dbReference type="ARBA" id="ARBA00023136"/>
    </source>
</evidence>
<comment type="pathway">
    <text evidence="9">Phospholipid metabolism.</text>
</comment>
<keyword evidence="7 10" id="KW-1133">Transmembrane helix</keyword>
<dbReference type="InterPro" id="IPR045252">
    <property type="entry name" value="LPCAT1-like"/>
</dbReference>
<dbReference type="PROSITE" id="PS50893">
    <property type="entry name" value="ABC_TRANSPORTER_2"/>
    <property type="match status" value="1"/>
</dbReference>
<evidence type="ECO:0000313" key="13">
    <source>
        <dbReference type="WBParaSite" id="scaffold8893_cov180.g13464"/>
    </source>
</evidence>
<evidence type="ECO:0000256" key="4">
    <source>
        <dbReference type="ARBA" id="ARBA00022692"/>
    </source>
</evidence>
<reference evidence="13" key="1">
    <citation type="submission" date="2022-11" db="UniProtKB">
        <authorList>
            <consortium name="WormBaseParasite"/>
        </authorList>
    </citation>
    <scope>IDENTIFICATION</scope>
</reference>
<dbReference type="WBParaSite" id="scaffold8893_cov180.g13464">
    <property type="protein sequence ID" value="scaffold8893_cov180.g13464"/>
    <property type="gene ID" value="scaffold8893_cov180.g13464"/>
</dbReference>
<dbReference type="GO" id="GO:0006635">
    <property type="term" value="P:fatty acid beta-oxidation"/>
    <property type="evidence" value="ECO:0007669"/>
    <property type="project" value="TreeGrafter"/>
</dbReference>
<dbReference type="InterPro" id="IPR003593">
    <property type="entry name" value="AAA+_ATPase"/>
</dbReference>
<dbReference type="InterPro" id="IPR011527">
    <property type="entry name" value="ABC1_TM_dom"/>
</dbReference>
<feature type="transmembrane region" description="Helical" evidence="10">
    <location>
        <begin position="507"/>
        <end position="527"/>
    </location>
</feature>
<dbReference type="Pfam" id="PF01553">
    <property type="entry name" value="Acyltransferase"/>
    <property type="match status" value="1"/>
</dbReference>
<dbReference type="GO" id="GO:0140359">
    <property type="term" value="F:ABC-type transporter activity"/>
    <property type="evidence" value="ECO:0007669"/>
    <property type="project" value="InterPro"/>
</dbReference>
<comment type="subcellular location">
    <subcellularLocation>
        <location evidence="1">Peroxisome membrane</location>
        <topology evidence="1">Multi-pass membrane protein</topology>
    </subcellularLocation>
</comment>
<evidence type="ECO:0000256" key="7">
    <source>
        <dbReference type="ARBA" id="ARBA00022989"/>
    </source>
</evidence>
<keyword evidence="4 10" id="KW-0812">Transmembrane</keyword>
<evidence type="ECO:0000256" key="5">
    <source>
        <dbReference type="ARBA" id="ARBA00022741"/>
    </source>
</evidence>
<keyword evidence="6" id="KW-0067">ATP-binding</keyword>
<dbReference type="GO" id="GO:0005778">
    <property type="term" value="C:peroxisomal membrane"/>
    <property type="evidence" value="ECO:0007669"/>
    <property type="project" value="UniProtKB-SubCell"/>
</dbReference>
<dbReference type="Proteomes" id="UP000887561">
    <property type="component" value="Unplaced"/>
</dbReference>
<dbReference type="AlphaFoldDB" id="A0A915NAW7"/>
<evidence type="ECO:0000256" key="3">
    <source>
        <dbReference type="ARBA" id="ARBA00022448"/>
    </source>
</evidence>
<keyword evidence="12" id="KW-1185">Reference proteome</keyword>
<name>A0A915NAW7_MELJA</name>
<dbReference type="GO" id="GO:0042760">
    <property type="term" value="P:very long-chain fatty acid catabolic process"/>
    <property type="evidence" value="ECO:0007669"/>
    <property type="project" value="TreeGrafter"/>
</dbReference>
<dbReference type="InterPro" id="IPR003439">
    <property type="entry name" value="ABC_transporter-like_ATP-bd"/>
</dbReference>
<feature type="transmembrane region" description="Helical" evidence="10">
    <location>
        <begin position="453"/>
        <end position="475"/>
    </location>
</feature>
<dbReference type="InterPro" id="IPR027417">
    <property type="entry name" value="P-loop_NTPase"/>
</dbReference>
<protein>
    <submittedName>
        <fullName evidence="13">ABC transporter domain-containing protein</fullName>
    </submittedName>
</protein>
<evidence type="ECO:0000256" key="2">
    <source>
        <dbReference type="ARBA" id="ARBA00008575"/>
    </source>
</evidence>
<dbReference type="GO" id="GO:0007031">
    <property type="term" value="P:peroxisome organization"/>
    <property type="evidence" value="ECO:0007669"/>
    <property type="project" value="TreeGrafter"/>
</dbReference>
<dbReference type="Pfam" id="PF00005">
    <property type="entry name" value="ABC_tran"/>
    <property type="match status" value="1"/>
</dbReference>
<dbReference type="Pfam" id="PF06472">
    <property type="entry name" value="ABC_membrane_2"/>
    <property type="match status" value="1"/>
</dbReference>
<organism evidence="12 13">
    <name type="scientific">Meloidogyne javanica</name>
    <name type="common">Root-knot nematode worm</name>
    <dbReference type="NCBI Taxonomy" id="6303"/>
    <lineage>
        <taxon>Eukaryota</taxon>
        <taxon>Metazoa</taxon>
        <taxon>Ecdysozoa</taxon>
        <taxon>Nematoda</taxon>
        <taxon>Chromadorea</taxon>
        <taxon>Rhabditida</taxon>
        <taxon>Tylenchina</taxon>
        <taxon>Tylenchomorpha</taxon>
        <taxon>Tylenchoidea</taxon>
        <taxon>Meloidogynidae</taxon>
        <taxon>Meloidogyninae</taxon>
        <taxon>Meloidogyne</taxon>
        <taxon>Meloidogyne incognita group</taxon>
    </lineage>
</organism>
<dbReference type="SUPFAM" id="SSF52540">
    <property type="entry name" value="P-loop containing nucleoside triphosphate hydrolases"/>
    <property type="match status" value="1"/>
</dbReference>
<dbReference type="PANTHER" id="PTHR11384">
    <property type="entry name" value="ATP-BINDING CASSETTE, SUB-FAMILY D MEMBER"/>
    <property type="match status" value="1"/>
</dbReference>
<evidence type="ECO:0000256" key="1">
    <source>
        <dbReference type="ARBA" id="ARBA00004585"/>
    </source>
</evidence>
<dbReference type="InterPro" id="IPR050835">
    <property type="entry name" value="ABC_transporter_sub-D"/>
</dbReference>
<proteinExistence type="inferred from homology"/>
<dbReference type="InterPro" id="IPR002123">
    <property type="entry name" value="Plipid/glycerol_acylTrfase"/>
</dbReference>
<dbReference type="InterPro" id="IPR017871">
    <property type="entry name" value="ABC_transporter-like_CS"/>
</dbReference>
<evidence type="ECO:0000256" key="6">
    <source>
        <dbReference type="ARBA" id="ARBA00022840"/>
    </source>
</evidence>
<dbReference type="SUPFAM" id="SSF69593">
    <property type="entry name" value="Glycerol-3-phosphate (1)-acyltransferase"/>
    <property type="match status" value="1"/>
</dbReference>
<dbReference type="GO" id="GO:0016887">
    <property type="term" value="F:ATP hydrolysis activity"/>
    <property type="evidence" value="ECO:0007669"/>
    <property type="project" value="InterPro"/>
</dbReference>
<evidence type="ECO:0000256" key="10">
    <source>
        <dbReference type="SAM" id="Phobius"/>
    </source>
</evidence>
<dbReference type="PANTHER" id="PTHR11384:SF62">
    <property type="entry name" value="ATP-BINDING CASSETTE SUB-FAMILY D MEMBER 3"/>
    <property type="match status" value="1"/>
</dbReference>
<evidence type="ECO:0000259" key="11">
    <source>
        <dbReference type="PROSITE" id="PS50893"/>
    </source>
</evidence>
<keyword evidence="8 10" id="KW-0472">Membrane</keyword>
<dbReference type="PROSITE" id="PS00211">
    <property type="entry name" value="ABC_TRANSPORTER_1"/>
    <property type="match status" value="1"/>
</dbReference>
<evidence type="ECO:0000256" key="9">
    <source>
        <dbReference type="ARBA" id="ARBA00025707"/>
    </source>
</evidence>
<dbReference type="FunFam" id="3.40.50.300:FF:000636">
    <property type="entry name" value="ATP-binding cassette sub-family D member 3"/>
    <property type="match status" value="1"/>
</dbReference>
<keyword evidence="3" id="KW-0813">Transport</keyword>
<dbReference type="CDD" id="cd03223">
    <property type="entry name" value="ABCD_peroxisomal_ALDP"/>
    <property type="match status" value="1"/>
</dbReference>
<comment type="similarity">
    <text evidence="2">Belongs to the ABC transporter superfamily. ABCD family. Peroxisomal fatty acyl CoA transporter (TC 3.A.1.203) subfamily.</text>
</comment>
<dbReference type="GO" id="GO:0005524">
    <property type="term" value="F:ATP binding"/>
    <property type="evidence" value="ECO:0007669"/>
    <property type="project" value="UniProtKB-KW"/>
</dbReference>
<feature type="domain" description="ABC transporter" evidence="11">
    <location>
        <begin position="808"/>
        <end position="1027"/>
    </location>
</feature>
<sequence>MLLSPYFEAHRYSIPIIFLKQCKEIDTEESDNLNGVFDINLFDTAESTSNDSDLEIIQPLELAKNINNNEKQQTFLPLKLSLNLCGNGMQSIASEDIGINFTLSPEYRHYELVPIQKSLKLKLKLRRRRRTYLAVIYCRMYTLGCGFIIRFHGTDNRPTRPGVICANHLSPNDVHVMFADIPLNRDYLYLVTGQKHNGVIGALEKLIDKMCPSLWLERSDPESRRQFSVDVLKAARKSGPVILFPEGYCTNNSQVLQFRKAVFQKDIIVYPVAIKQESRYGDSYWKENYFFMYLLRVLTSWAIVYNVHYLAPQKCRPLESPIEFAARVQRIIASRVGVRAAPSDGGIWYKELERWKAKAEWQRRCATELGKCIDQVSQNISIFLSRLRGNLRDAAPALLGTGLVFAIIHLYRRHYQLGRFTAIKSFSARSDSKSERAHVDFNFILRLFRILRVLIPSPFCFEVLLMVLITLSLLLRTYADVWMIQTSTGIEASIIARKRRNFIKSTMHYLMCMPLVSVVNSFLRFALSELKLRFRERLTHNFYKQYLNGFTFYKMANLDNRISNADQLLTQDVDRFCGGVVDLYSNLSKGRMTVIEQQFEGDYRSINSRLIVNSEEIAFYRGNERERRSIMNSFQKMISHLRSLILFRFSISFLDNIVAKYVATVVGWYTMSRPFFNQNNSTLKQKNKTELMQDYYSSGRMMFKLAEALGRLALAGREMTRLAGFTSRVDMLLNVLNDLENGKYQRTMILDMNNTNQTRQGNSGEINGKINGLLLSASSSLSSPSTDEDDLVTFQPGAGKIEIRDNLIRFKRVPLVTPNGDILIKCLDFEVPSGTNVLVCGPNGCGKSSLFRILGELWPLWGGKLIKPEKGKLFYVPQRPYMTIGTLRDQVIYPDRPADARRKSFTDNDLEELLENVQLKYILEREGGWESQQDWMDVLSGGEKQRIAMSRLFYHRPQFAILDECTSAVSADVEDNIYRRCHELGITLFTVSHRKSLWKHHDYSLHMDGRGFYEFKKINHEDPNTQFGS</sequence>
<dbReference type="GO" id="GO:0008374">
    <property type="term" value="F:O-acyltransferase activity"/>
    <property type="evidence" value="ECO:0007669"/>
    <property type="project" value="InterPro"/>
</dbReference>
<keyword evidence="5" id="KW-0547">Nucleotide-binding</keyword>
<dbReference type="GO" id="GO:0005324">
    <property type="term" value="F:long-chain fatty acid transmembrane transporter activity"/>
    <property type="evidence" value="ECO:0007669"/>
    <property type="project" value="TreeGrafter"/>
</dbReference>